<dbReference type="EMBL" id="JALLPB020000183">
    <property type="protein sequence ID" value="KAL3815798.1"/>
    <property type="molecule type" value="Genomic_DNA"/>
</dbReference>
<dbReference type="AlphaFoldDB" id="A0ABD3RSE9"/>
<feature type="compositionally biased region" description="Acidic residues" evidence="1">
    <location>
        <begin position="1"/>
        <end position="10"/>
    </location>
</feature>
<feature type="region of interest" description="Disordered" evidence="1">
    <location>
        <begin position="1"/>
        <end position="26"/>
    </location>
</feature>
<protein>
    <submittedName>
        <fullName evidence="2">Uncharacterized protein</fullName>
    </submittedName>
</protein>
<evidence type="ECO:0000256" key="1">
    <source>
        <dbReference type="SAM" id="MobiDB-lite"/>
    </source>
</evidence>
<dbReference type="Proteomes" id="UP001530377">
    <property type="component" value="Unassembled WGS sequence"/>
</dbReference>
<evidence type="ECO:0000313" key="3">
    <source>
        <dbReference type="Proteomes" id="UP001530377"/>
    </source>
</evidence>
<name>A0ABD3RSE9_9STRA</name>
<accession>A0ABD3RSE9</accession>
<reference evidence="2 3" key="1">
    <citation type="submission" date="2024-10" db="EMBL/GenBank/DDBJ databases">
        <title>Updated reference genomes for cyclostephanoid diatoms.</title>
        <authorList>
            <person name="Roberts W.R."/>
            <person name="Alverson A.J."/>
        </authorList>
    </citation>
    <scope>NUCLEOTIDE SEQUENCE [LARGE SCALE GENOMIC DNA]</scope>
    <source>
        <strain evidence="2 3">AJA228-03</strain>
    </source>
</reference>
<proteinExistence type="predicted"/>
<feature type="compositionally biased region" description="Basic and acidic residues" evidence="1">
    <location>
        <begin position="11"/>
        <end position="23"/>
    </location>
</feature>
<keyword evidence="3" id="KW-1185">Reference proteome</keyword>
<organism evidence="2 3">
    <name type="scientific">Cyclostephanos tholiformis</name>
    <dbReference type="NCBI Taxonomy" id="382380"/>
    <lineage>
        <taxon>Eukaryota</taxon>
        <taxon>Sar</taxon>
        <taxon>Stramenopiles</taxon>
        <taxon>Ochrophyta</taxon>
        <taxon>Bacillariophyta</taxon>
        <taxon>Coscinodiscophyceae</taxon>
        <taxon>Thalassiosirophycidae</taxon>
        <taxon>Stephanodiscales</taxon>
        <taxon>Stephanodiscaceae</taxon>
        <taxon>Cyclostephanos</taxon>
    </lineage>
</organism>
<comment type="caution">
    <text evidence="2">The sequence shown here is derived from an EMBL/GenBank/DDBJ whole genome shotgun (WGS) entry which is preliminary data.</text>
</comment>
<feature type="region of interest" description="Disordered" evidence="1">
    <location>
        <begin position="69"/>
        <end position="92"/>
    </location>
</feature>
<gene>
    <name evidence="2" type="ORF">ACHAXA_001692</name>
</gene>
<sequence length="779" mass="86352">MEASPEDAEGRDDCGSDHSERELSQFNSSTYFDDGWLECEESESTIHFLTGSSSYSGSSDSFIGFLFSSPPTGPRKSKTNFDENSLQSKSRGSINGSELDFISCYDKQSKEDEHFDNVVPFFGEGAEPGEVDETDAIEGDVKDLKVTMSVHSQPNEVGITSRKSFPTILAENEKRVDVENAMIGNAIVSVPFPPRAEKTDESGSKLSKMAQWSGSKRFKKVKSVDAKKEHGAPCFLSPFVPSPRAEIPNFDGVEEHNIAIAKGSHIAIDDGTKDDGPIVDKKIVSHISVDGGTKDVGPVVDEEIFTFTASRGSADSTVRPPLGTAASAVCSSTGRNVESTVDVVDELLKAADDVTLLEENQDDNFETVLNVHQRSGWQVEVLWSTSKSEFLNEREFTFIQTPVVLPEDADGPDCRRSDRIDATLSPPSIEATVPCTILASAGSDVGKSKEFHVETGGDTANELFKAAADIADSAADLCGCMDYDRSVGEYLNWKHEESAIRTKRRNDKNLCRSINIESCGSEDAVRAPPRRQRYLDGETSVIIEEKEEVSAIQDEQQVKSPKSLVAHFLPGVFMKRKKFDLERDNARYQNVQEDRGVRSEKMAIRMKRHKKQRKVLDLKKGNANDQNVDEYRDVKREKMAIRTKSRNDKNLCRSINSESCGIAVMAKSEETWYLGGDVTREEKEDVSAIKVEQPVKSPKSLAAHFLPGIFKKRKKFYLQNGNASDVIDEDILMTYIFNAIKLEQEKQNDLSCQSENDLSDGFLDLINDVIAEEVAFVLH</sequence>
<feature type="compositionally biased region" description="Polar residues" evidence="1">
    <location>
        <begin position="82"/>
        <end position="92"/>
    </location>
</feature>
<evidence type="ECO:0000313" key="2">
    <source>
        <dbReference type="EMBL" id="KAL3815798.1"/>
    </source>
</evidence>